<keyword evidence="3" id="KW-1284">Encapsulin nanocompartment</keyword>
<dbReference type="Pfam" id="PF04454">
    <property type="entry name" value="Linocin_M18"/>
    <property type="match status" value="1"/>
</dbReference>
<evidence type="ECO:0000256" key="4">
    <source>
        <dbReference type="ARBA" id="ARBA00050023"/>
    </source>
</evidence>
<evidence type="ECO:0000256" key="3">
    <source>
        <dbReference type="ARBA" id="ARBA00033787"/>
    </source>
</evidence>
<evidence type="ECO:0000313" key="6">
    <source>
        <dbReference type="Proteomes" id="UP000481109"/>
    </source>
</evidence>
<gene>
    <name evidence="5" type="ORF">G6045_11830</name>
</gene>
<dbReference type="RefSeq" id="WP_165331848.1">
    <property type="nucleotide sequence ID" value="NZ_JAAKZW010000033.1"/>
</dbReference>
<sequence>MAAIGTTNGALAGNNLGRHKLDWDQALWEKLDRHVCAETERSRLSTRFLPVVSSSLAASTRTVPADAVVIDEDSGAMSVPEGAELSLEERSVTFVLTKQQYESEECIGTAVTLATRAANHLAREMDKAVFQGGGDGGLLGAADHVKQIVEVPSANSKVPGRYGERYFGAVAEAYALLESNGHYGPYALVSHFEPFADAHAPLSNTLIMPADRIRALVQGGFHGTGTLPPKVALLVSTGGNTLDVAIAVDAVTAFAFEDASGLLNFRVYERFTLRVKDPSAVVQLRFA</sequence>
<dbReference type="AlphaFoldDB" id="A0A6G4XI11"/>
<dbReference type="PANTHER" id="PTHR37165:SF1">
    <property type="entry name" value="TYPE 1 ENCAPSULIN SHELL PROTEIN"/>
    <property type="match status" value="1"/>
</dbReference>
<dbReference type="GO" id="GO:0140737">
    <property type="term" value="C:encapsulin nanocompartment"/>
    <property type="evidence" value="ECO:0007669"/>
    <property type="project" value="UniProtKB-SubCell"/>
</dbReference>
<keyword evidence="6" id="KW-1185">Reference proteome</keyword>
<evidence type="ECO:0000256" key="2">
    <source>
        <dbReference type="ARBA" id="ARBA00033743"/>
    </source>
</evidence>
<reference evidence="5 6" key="1">
    <citation type="submission" date="2020-02" db="EMBL/GenBank/DDBJ databases">
        <title>Whole-genome analyses of novel actinobacteria.</title>
        <authorList>
            <person name="Sahin N."/>
            <person name="Tokatli A."/>
        </authorList>
    </citation>
    <scope>NUCLEOTIDE SEQUENCE [LARGE SCALE GENOMIC DNA]</scope>
    <source>
        <strain evidence="5 6">YC504</strain>
    </source>
</reference>
<evidence type="ECO:0000313" key="5">
    <source>
        <dbReference type="EMBL" id="NGO76344.1"/>
    </source>
</evidence>
<protein>
    <recommendedName>
        <fullName evidence="4">Type 1 encapsulin shell protein</fullName>
    </recommendedName>
</protein>
<name>A0A6G4XI11_9ACTN</name>
<comment type="similarity">
    <text evidence="2">Belongs to the encapsulin family. Family 1 subfamily.</text>
</comment>
<dbReference type="Proteomes" id="UP000481109">
    <property type="component" value="Unassembled WGS sequence"/>
</dbReference>
<dbReference type="Gene3D" id="3.30.2400.30">
    <property type="match status" value="1"/>
</dbReference>
<accession>A0A6G4XI11</accession>
<dbReference type="PANTHER" id="PTHR37165">
    <property type="entry name" value="PEPTIDASE U56 FAMILY"/>
    <property type="match status" value="1"/>
</dbReference>
<organism evidence="5 6">
    <name type="scientific">Streptomyces mesophilus</name>
    <dbReference type="NCBI Taxonomy" id="1775132"/>
    <lineage>
        <taxon>Bacteria</taxon>
        <taxon>Bacillati</taxon>
        <taxon>Actinomycetota</taxon>
        <taxon>Actinomycetes</taxon>
        <taxon>Kitasatosporales</taxon>
        <taxon>Streptomycetaceae</taxon>
        <taxon>Streptomyces</taxon>
    </lineage>
</organism>
<evidence type="ECO:0000256" key="1">
    <source>
        <dbReference type="ARBA" id="ARBA00033738"/>
    </source>
</evidence>
<dbReference type="InterPro" id="IPR051429">
    <property type="entry name" value="Encapsulin_nc"/>
</dbReference>
<dbReference type="EMBL" id="JAAKZW010000033">
    <property type="protein sequence ID" value="NGO76344.1"/>
    <property type="molecule type" value="Genomic_DNA"/>
</dbReference>
<proteinExistence type="inferred from homology"/>
<comment type="caution">
    <text evidence="5">The sequence shown here is derived from an EMBL/GenBank/DDBJ whole genome shotgun (WGS) entry which is preliminary data.</text>
</comment>
<comment type="subcellular location">
    <subcellularLocation>
        <location evidence="1">Encapsulin nanocompartment</location>
    </subcellularLocation>
</comment>
<dbReference type="InterPro" id="IPR007544">
    <property type="entry name" value="ENCAP"/>
</dbReference>
<dbReference type="Gene3D" id="3.30.2320.10">
    <property type="entry name" value="hypothetical protein PF0899 domain"/>
    <property type="match status" value="1"/>
</dbReference>